<proteinExistence type="inferred from homology"/>
<feature type="active site" description="Proton donor/acceptor" evidence="6">
    <location>
        <position position="269"/>
    </location>
</feature>
<dbReference type="InterPro" id="IPR032466">
    <property type="entry name" value="Metal_Hydrolase"/>
</dbReference>
<dbReference type="EMBL" id="CP165626">
    <property type="protein sequence ID" value="XDU97928.1"/>
    <property type="molecule type" value="Genomic_DNA"/>
</dbReference>
<dbReference type="SUPFAM" id="SSF51556">
    <property type="entry name" value="Metallo-dependent hydrolases"/>
    <property type="match status" value="1"/>
</dbReference>
<dbReference type="GO" id="GO:0008448">
    <property type="term" value="F:N-acetylglucosamine-6-phosphate deacetylase activity"/>
    <property type="evidence" value="ECO:0007669"/>
    <property type="project" value="UniProtKB-EC"/>
</dbReference>
<protein>
    <submittedName>
        <fullName evidence="10">N-acetylglucosamine-6-phosphate deacetylase</fullName>
        <ecNumber evidence="10">3.5.1.25</ecNumber>
    </submittedName>
</protein>
<dbReference type="InterPro" id="IPR006680">
    <property type="entry name" value="Amidohydro-rel"/>
</dbReference>
<dbReference type="GO" id="GO:0006046">
    <property type="term" value="P:N-acetylglucosamine catabolic process"/>
    <property type="evidence" value="ECO:0007669"/>
    <property type="project" value="TreeGrafter"/>
</dbReference>
<dbReference type="InterPro" id="IPR003764">
    <property type="entry name" value="GlcNAc_6-P_deAcase"/>
</dbReference>
<keyword evidence="3 5" id="KW-0378">Hydrolase</keyword>
<dbReference type="PANTHER" id="PTHR11113:SF14">
    <property type="entry name" value="N-ACETYLGLUCOSAMINE-6-PHOSPHATE DEACETYLASE"/>
    <property type="match status" value="1"/>
</dbReference>
<feature type="binding site" evidence="7">
    <location>
        <begin position="215"/>
        <end position="216"/>
    </location>
    <ligand>
        <name>substrate</name>
    </ligand>
</feature>
<feature type="binding site" evidence="8">
    <location>
        <position position="212"/>
    </location>
    <ligand>
        <name>Zn(2+)</name>
        <dbReference type="ChEBI" id="CHEBI:29105"/>
    </ligand>
</feature>
<dbReference type="Gene3D" id="2.30.40.10">
    <property type="entry name" value="Urease, subunit C, domain 1"/>
    <property type="match status" value="1"/>
</dbReference>
<feature type="binding site" evidence="7">
    <location>
        <position position="223"/>
    </location>
    <ligand>
        <name>substrate</name>
    </ligand>
</feature>
<evidence type="ECO:0000256" key="8">
    <source>
        <dbReference type="PIRSR" id="PIRSR038994-3"/>
    </source>
</evidence>
<name>A0AB39WA41_9FLAO</name>
<dbReference type="PIRSF" id="PIRSF038994">
    <property type="entry name" value="NagA"/>
    <property type="match status" value="1"/>
</dbReference>
<feature type="domain" description="Amidohydrolase-related" evidence="9">
    <location>
        <begin position="49"/>
        <end position="360"/>
    </location>
</feature>
<evidence type="ECO:0000256" key="5">
    <source>
        <dbReference type="PIRNR" id="PIRNR038994"/>
    </source>
</evidence>
<dbReference type="RefSeq" id="WP_369765344.1">
    <property type="nucleotide sequence ID" value="NZ_CP165626.1"/>
</dbReference>
<feature type="binding site" evidence="7">
    <location>
        <begin position="301"/>
        <end position="303"/>
    </location>
    <ligand>
        <name>substrate</name>
    </ligand>
</feature>
<keyword evidence="4 5" id="KW-0119">Carbohydrate metabolism</keyword>
<evidence type="ECO:0000256" key="6">
    <source>
        <dbReference type="PIRSR" id="PIRSR038994-1"/>
    </source>
</evidence>
<comment type="cofactor">
    <cofactor evidence="8">
        <name>a divalent metal cation</name>
        <dbReference type="ChEBI" id="CHEBI:60240"/>
    </cofactor>
    <text evidence="8">Binds 1 divalent metal cation per subunit.</text>
</comment>
<evidence type="ECO:0000256" key="7">
    <source>
        <dbReference type="PIRSR" id="PIRSR038994-2"/>
    </source>
</evidence>
<keyword evidence="2 8" id="KW-0479">Metal-binding</keyword>
<dbReference type="PANTHER" id="PTHR11113">
    <property type="entry name" value="N-ACETYLGLUCOSAMINE-6-PHOSPHATE DEACETYLASE"/>
    <property type="match status" value="1"/>
</dbReference>
<dbReference type="Gene3D" id="3.20.20.140">
    <property type="entry name" value="Metal-dependent hydrolases"/>
    <property type="match status" value="1"/>
</dbReference>
<gene>
    <name evidence="10" type="primary">nagA</name>
    <name evidence="10" type="ORF">AB3G39_12185</name>
</gene>
<feature type="binding site" evidence="7">
    <location>
        <position position="247"/>
    </location>
    <ligand>
        <name>substrate</name>
    </ligand>
</feature>
<dbReference type="EC" id="3.5.1.25" evidence="10"/>
<evidence type="ECO:0000256" key="2">
    <source>
        <dbReference type="ARBA" id="ARBA00022723"/>
    </source>
</evidence>
<dbReference type="SUPFAM" id="SSF51338">
    <property type="entry name" value="Composite domain of metallo-dependent hydrolases"/>
    <property type="match status" value="1"/>
</dbReference>
<evidence type="ECO:0000256" key="1">
    <source>
        <dbReference type="ARBA" id="ARBA00010716"/>
    </source>
</evidence>
<feature type="binding site" evidence="7">
    <location>
        <position position="137"/>
    </location>
    <ligand>
        <name>substrate</name>
    </ligand>
</feature>
<sequence>MKQAIVNGIVHTGEEINNDVIIIENGKILSVQKEIPTDIERIDLKGSHISAGFIDIQINGGEQFYFSQFPNEETIQDIYNSSLKYGTTHTLPCLVSSSNETIHQGIEAIRNYKAKYNNGVMGMHLEGPFLNPLKRGAHSINQVRIPTNAELEEIIRCGKDVIKVITIAPECFTDEQLDMLLESGIVISAGHSTMTYKEAQYYFSKGIKLVTHLYNAMTQFGHREPGLVGATFENEAVYAPIILDGAHCDYAAASVAYKLKKDKFFLISDAAFLGRKVANFKWDSFDAHLDNGFYRNEEGNLAGASISMEEAVQNAFNHLHVSADEAIKMATCRVASAINMEDQVGKIKSGFPASFVTFNDNLSIIETLNYNLI</sequence>
<evidence type="ECO:0000256" key="4">
    <source>
        <dbReference type="ARBA" id="ARBA00023277"/>
    </source>
</evidence>
<dbReference type="Pfam" id="PF01979">
    <property type="entry name" value="Amidohydro_1"/>
    <property type="match status" value="1"/>
</dbReference>
<dbReference type="NCBIfam" id="TIGR00221">
    <property type="entry name" value="nagA"/>
    <property type="match status" value="1"/>
</dbReference>
<dbReference type="InterPro" id="IPR011059">
    <property type="entry name" value="Metal-dep_hydrolase_composite"/>
</dbReference>
<dbReference type="GO" id="GO:0046872">
    <property type="term" value="F:metal ion binding"/>
    <property type="evidence" value="ECO:0007669"/>
    <property type="project" value="UniProtKB-KW"/>
</dbReference>
<reference evidence="10" key="1">
    <citation type="submission" date="2024-07" db="EMBL/GenBank/DDBJ databases">
        <authorList>
            <person name="Biller S.J."/>
        </authorList>
    </citation>
    <scope>NUCLEOTIDE SEQUENCE</scope>
    <source>
        <strain evidence="10">WC2416</strain>
    </source>
</reference>
<accession>A0AB39WA41</accession>
<organism evidence="10">
    <name type="scientific">Flavobacterium sp. WC2416</name>
    <dbReference type="NCBI Taxonomy" id="3234141"/>
    <lineage>
        <taxon>Bacteria</taxon>
        <taxon>Pseudomonadati</taxon>
        <taxon>Bacteroidota</taxon>
        <taxon>Flavobacteriia</taxon>
        <taxon>Flavobacteriales</taxon>
        <taxon>Flavobacteriaceae</taxon>
        <taxon>Flavobacterium</taxon>
    </lineage>
</organism>
<comment type="similarity">
    <text evidence="1 5">Belongs to the metallo-dependent hydrolases superfamily. NagA family.</text>
</comment>
<evidence type="ECO:0000256" key="3">
    <source>
        <dbReference type="ARBA" id="ARBA00022801"/>
    </source>
</evidence>
<dbReference type="AlphaFoldDB" id="A0AB39WA41"/>
<feature type="binding site" evidence="8">
    <location>
        <position position="126"/>
    </location>
    <ligand>
        <name>Zn(2+)</name>
        <dbReference type="ChEBI" id="CHEBI:29105"/>
    </ligand>
</feature>
<evidence type="ECO:0000313" key="10">
    <source>
        <dbReference type="EMBL" id="XDU97928.1"/>
    </source>
</evidence>
<evidence type="ECO:0000259" key="9">
    <source>
        <dbReference type="Pfam" id="PF01979"/>
    </source>
</evidence>
<feature type="binding site" evidence="8">
    <location>
        <position position="191"/>
    </location>
    <ligand>
        <name>Zn(2+)</name>
        <dbReference type="ChEBI" id="CHEBI:29105"/>
    </ligand>
</feature>